<feature type="compositionally biased region" description="Basic and acidic residues" evidence="1">
    <location>
        <begin position="868"/>
        <end position="880"/>
    </location>
</feature>
<feature type="compositionally biased region" description="Basic and acidic residues" evidence="1">
    <location>
        <begin position="2092"/>
        <end position="2127"/>
    </location>
</feature>
<feature type="compositionally biased region" description="Pro residues" evidence="1">
    <location>
        <begin position="2131"/>
        <end position="2140"/>
    </location>
</feature>
<dbReference type="Gene3D" id="1.20.58.830">
    <property type="match status" value="4"/>
</dbReference>
<feature type="compositionally biased region" description="Acidic residues" evidence="1">
    <location>
        <begin position="830"/>
        <end position="856"/>
    </location>
</feature>
<feature type="domain" description="Duffy-binding-like" evidence="2">
    <location>
        <begin position="642"/>
        <end position="805"/>
    </location>
</feature>
<evidence type="ECO:0000313" key="9">
    <source>
        <dbReference type="EMBL" id="PKC48702.1"/>
    </source>
</evidence>
<feature type="domain" description="Plasmodium falciparum erythrocyte membrane protein 1 acidic terminal segment" evidence="4">
    <location>
        <begin position="2173"/>
        <end position="2646"/>
    </location>
</feature>
<proteinExistence type="predicted"/>
<dbReference type="FunFam" id="1.20.1310.20:FF:000001">
    <property type="entry name" value="Erythrocyte membrane protein 1, PfEMP1"/>
    <property type="match status" value="1"/>
</dbReference>
<dbReference type="InterPro" id="IPR008602">
    <property type="entry name" value="Duffy-antigen-binding"/>
</dbReference>
<feature type="region of interest" description="Disordered" evidence="1">
    <location>
        <begin position="572"/>
        <end position="594"/>
    </location>
</feature>
<evidence type="ECO:0000259" key="5">
    <source>
        <dbReference type="Pfam" id="PF15447"/>
    </source>
</evidence>
<evidence type="ECO:0000313" key="11">
    <source>
        <dbReference type="Proteomes" id="UP000754359"/>
    </source>
</evidence>
<evidence type="ECO:0000256" key="1">
    <source>
        <dbReference type="SAM" id="MobiDB-lite"/>
    </source>
</evidence>
<dbReference type="EMBL" id="NYMT01000003">
    <property type="protein sequence ID" value="PKC48702.1"/>
    <property type="molecule type" value="Genomic_DNA"/>
</dbReference>
<dbReference type="Proteomes" id="UP000754359">
    <property type="component" value="Unassembled WGS sequence"/>
</dbReference>
<feature type="region of interest" description="Disordered" evidence="1">
    <location>
        <begin position="1283"/>
        <end position="1400"/>
    </location>
</feature>
<evidence type="ECO:0000259" key="7">
    <source>
        <dbReference type="Pfam" id="PF22672"/>
    </source>
</evidence>
<dbReference type="FunFam" id="1.20.58.830:FF:000001">
    <property type="entry name" value="Erythrocyte membrane protein 1, PfEMP1"/>
    <property type="match status" value="1"/>
</dbReference>
<feature type="compositionally biased region" description="Basic and acidic residues" evidence="1">
    <location>
        <begin position="1459"/>
        <end position="1470"/>
    </location>
</feature>
<dbReference type="GO" id="GO:0016020">
    <property type="term" value="C:membrane"/>
    <property type="evidence" value="ECO:0007669"/>
    <property type="project" value="InterPro"/>
</dbReference>
<dbReference type="FunFam" id="1.10.1900.40:FF:000001">
    <property type="entry name" value="Erythrocyte membrane protein 1"/>
    <property type="match status" value="1"/>
</dbReference>
<dbReference type="InterPro" id="IPR029211">
    <property type="entry name" value="PfEMP1_ATS"/>
</dbReference>
<feature type="domain" description="Duffy-binding-like" evidence="2">
    <location>
        <begin position="1913"/>
        <end position="2053"/>
    </location>
</feature>
<dbReference type="Gene3D" id="1.10.1900.40">
    <property type="entry name" value="Acidic terminal segments, variant surface antigen of PfEMP1"/>
    <property type="match status" value="2"/>
</dbReference>
<dbReference type="Pfam" id="PF15445">
    <property type="entry name" value="ATS"/>
    <property type="match status" value="1"/>
</dbReference>
<evidence type="ECO:0000259" key="3">
    <source>
        <dbReference type="Pfam" id="PF05424"/>
    </source>
</evidence>
<gene>
    <name evidence="9" type="ORF">CK202_1351</name>
    <name evidence="8" type="ORF">CYL21_1561</name>
</gene>
<dbReference type="SMR" id="A0A2I0BZG8"/>
<accession>A0A2I0BZG8</accession>
<feature type="compositionally biased region" description="Low complexity" evidence="1">
    <location>
        <begin position="1541"/>
        <end position="1552"/>
    </location>
</feature>
<evidence type="ECO:0000313" key="8">
    <source>
        <dbReference type="EMBL" id="KAF4329944.1"/>
    </source>
</evidence>
<evidence type="ECO:0000313" key="10">
    <source>
        <dbReference type="Proteomes" id="UP000232684"/>
    </source>
</evidence>
<feature type="compositionally biased region" description="Low complexity" evidence="1">
    <location>
        <begin position="1387"/>
        <end position="1397"/>
    </location>
</feature>
<feature type="region of interest" description="Disordered" evidence="1">
    <location>
        <begin position="1538"/>
        <end position="1558"/>
    </location>
</feature>
<reference evidence="8 11" key="2">
    <citation type="submission" date="2018-05" db="EMBL/GenBank/DDBJ databases">
        <title>Genome assembly of Plasmodium falciparum NF54 DiCre.</title>
        <authorList>
            <person name="Baumgarten S."/>
            <person name="Treeck M."/>
            <person name="Scherf A."/>
        </authorList>
    </citation>
    <scope>NUCLEOTIDE SEQUENCE [LARGE SCALE GENOMIC DNA]</scope>
    <source>
        <strain evidence="8">NF54</strain>
    </source>
</reference>
<dbReference type="VEuPathDB" id="PlasmoDB:PfNF54_040005600"/>
<dbReference type="InterPro" id="IPR042202">
    <property type="entry name" value="Duffy-ag-bd_sf"/>
</dbReference>
<dbReference type="Pfam" id="PF03011">
    <property type="entry name" value="PFEMP"/>
    <property type="match status" value="2"/>
</dbReference>
<organism evidence="9 10">
    <name type="scientific">Plasmodium falciparum (isolate NF54)</name>
    <dbReference type="NCBI Taxonomy" id="5843"/>
    <lineage>
        <taxon>Eukaryota</taxon>
        <taxon>Sar</taxon>
        <taxon>Alveolata</taxon>
        <taxon>Apicomplexa</taxon>
        <taxon>Aconoidasida</taxon>
        <taxon>Haemosporida</taxon>
        <taxon>Plasmodiidae</taxon>
        <taxon>Plasmodium</taxon>
        <taxon>Plasmodium (Laverania)</taxon>
    </lineage>
</organism>
<feature type="compositionally biased region" description="Low complexity" evidence="1">
    <location>
        <begin position="1493"/>
        <end position="1507"/>
    </location>
</feature>
<feature type="region of interest" description="Disordered" evidence="1">
    <location>
        <begin position="2290"/>
        <end position="2341"/>
    </location>
</feature>
<feature type="region of interest" description="Disordered" evidence="1">
    <location>
        <begin position="2080"/>
        <end position="2164"/>
    </location>
</feature>
<feature type="compositionally biased region" description="Low complexity" evidence="1">
    <location>
        <begin position="1358"/>
        <end position="1377"/>
    </location>
</feature>
<dbReference type="Pfam" id="PF22672">
    <property type="entry name" value="DBL_C"/>
    <property type="match status" value="2"/>
</dbReference>
<name>A0A2I0BZG8_PLAFO</name>
<feature type="domain" description="Duffy-binding-like" evidence="7">
    <location>
        <begin position="340"/>
        <end position="495"/>
    </location>
</feature>
<feature type="domain" description="Plasmodium falciparum erythrocyte membrane protein-1 N-terminal segment" evidence="5">
    <location>
        <begin position="21"/>
        <end position="64"/>
    </location>
</feature>
<evidence type="ECO:0000259" key="6">
    <source>
        <dbReference type="Pfam" id="PF18562"/>
    </source>
</evidence>
<dbReference type="InterPro" id="IPR041480">
    <property type="entry name" value="CIDR1_gamma"/>
</dbReference>
<dbReference type="InterPro" id="IPR044932">
    <property type="entry name" value="PfEMP1_ATS_sf"/>
</dbReference>
<dbReference type="FunFam" id="1.20.58.1930:FF:000001">
    <property type="entry name" value="Erythrocyte membrane protein 1, PfEMP1"/>
    <property type="match status" value="1"/>
</dbReference>
<dbReference type="Pfam" id="PF05424">
    <property type="entry name" value="Duffy_binding"/>
    <property type="match status" value="3"/>
</dbReference>
<dbReference type="SUPFAM" id="SSF101967">
    <property type="entry name" value="Adhesin YadA, collagen-binding domain"/>
    <property type="match status" value="1"/>
</dbReference>
<dbReference type="Gene3D" id="1.20.58.1930">
    <property type="match status" value="1"/>
</dbReference>
<dbReference type="Proteomes" id="UP000232684">
    <property type="component" value="Unassembled WGS sequence"/>
</dbReference>
<dbReference type="FunFam" id="1.20.58.830:FF:000003">
    <property type="entry name" value="Erythrocyte membrane protein 1, PfEMP1"/>
    <property type="match status" value="1"/>
</dbReference>
<feature type="region of interest" description="Disordered" evidence="1">
    <location>
        <begin position="1493"/>
        <end position="1517"/>
    </location>
</feature>
<feature type="domain" description="Duffy-antigen binding" evidence="3">
    <location>
        <begin position="131"/>
        <end position="336"/>
    </location>
</feature>
<dbReference type="InterPro" id="IPR004258">
    <property type="entry name" value="DBL"/>
</dbReference>
<dbReference type="EMBL" id="QFXU01000010">
    <property type="protein sequence ID" value="KAF4329944.1"/>
    <property type="molecule type" value="Genomic_DNA"/>
</dbReference>
<feature type="domain" description="Cysteine-rich interdomain region 1 gamma" evidence="6">
    <location>
        <begin position="1845"/>
        <end position="1895"/>
    </location>
</feature>
<feature type="domain" description="Duffy-antigen binding" evidence="3">
    <location>
        <begin position="1325"/>
        <end position="1593"/>
    </location>
</feature>
<dbReference type="Pfam" id="PF18562">
    <property type="entry name" value="CIDR1_gamma"/>
    <property type="match status" value="1"/>
</dbReference>
<dbReference type="InterPro" id="IPR029210">
    <property type="entry name" value="PfEMP1_NTS"/>
</dbReference>
<dbReference type="Gene3D" id="1.20.1310.20">
    <property type="entry name" value="Duffy-antigen binding domain"/>
    <property type="match status" value="3"/>
</dbReference>
<dbReference type="SUPFAM" id="SSF140924">
    <property type="entry name" value="Duffy binding domain-like"/>
    <property type="match status" value="5"/>
</dbReference>
<dbReference type="GO" id="GO:0046789">
    <property type="term" value="F:host cell surface receptor binding"/>
    <property type="evidence" value="ECO:0007669"/>
    <property type="project" value="InterPro"/>
</dbReference>
<dbReference type="FunFam" id="1.20.58.830:FF:000006">
    <property type="entry name" value="Erythrocyte membrane protein 1, PfEMP1"/>
    <property type="match status" value="1"/>
</dbReference>
<sequence>MVRTGGSGGGGVDKDGIDHQSAKHLLDSIGKKVHDQVKNGADGTGASGDAKNYIDDLKGDLQKAPNINPKLIGTDDPCKLVEDYYNNHVNGDGKGERYPCTELSGKKFQNPFSDTLGGQCTNSKMRSGCEGACAPYRRLHLCHHNLESIETTSKTASDTLLLEVCMAAKYEGQSINTHYTKHEHSNKDSPSQLCTVLARSFADIGDIVRGKDLFYGNTYESARREKLENKLKEVFGKIHGGLSEEAKKKYQDGDGNYYQLREDWWTANRETVWKAITCEVKSGNNYFRATCGDEKNPSLTSKQCRCDKDKAGKPIKGSGNVNIVPTYFDYVPQYLRWFEEWAEDFCRLRKHKLKDAIKKCRGKNGEEKYCDLNRYDCKNTASGKHVFFEDFDCKDCQYSCAPFVDWIDNQKLEFLKQRKKYTKEITSGGSCGGSGRKKRDATTTNYEEYEKKFYKELKGTKYKVVNNFLEKLNDEDVCTKNNDIKDGGNIDFKNVHSGSAKKGDGNNKTFYRTKYCEACPWCGAEKVEGGWKAKEENCSQTKDYDPDKTTTIEILTGDTRKSDMVQKYKKFCNGNGGNGEKSATPNATSREKGKKGDQMEKWICYYDENKEKKYGSDAINFCVLQDGKQHRKEQKVTSYNAFFWKWVHDMLHDSVEWRERLNSCINNAKSQNCKNNEKCNKECGCFEKWVKQKKEKEWEAIKDHFGKQKDIIEQTGCDAGVTLAAVLKLEFLNEDTEEKSEKGLDAEEAKEIKHLRQMLEQAGVRDLAAVGGPCTEGGVAEQNTIMDKFLDEELKEAEQCKNCPKPKAQQEGPGGARSADSPPAGTEDHPDAEDDDDEDDDDDDDEDEEEEEEEEDPQCKTVNDILSTDDRTKQVGDCHEKNYGKNGPDWKCGDLTLVDDTKVCMPPRRQKLCLYYIAHESETKNIETQDDLRDAFIRTAAAETFLSWQYYKIKNGADAKQLDNGTIPEEFLRSMYFTYGDYRDICLNTDISKTVNDVAKAKDKIGKFFSKDGSKSPSGTTTPQDWWQTYGKDIWKGMICALTHGVTNTEKKTKIKNDYSYDKVNQSQNGNPSLEDFAKKPQFLRWMIEWGEEFCAERGKLEQNIGKSCNGINPIQYCSDNRHPCNKACDEYKNYVETKQKEFRGQTTKFVRDANLENADQEYKDYKTTQGPSKQGNDYLKDKCDNKKCSCMEGNVLTDVSSKKPFGIYAHKYSEKCNCLGAKFVPTNVPPAPPPQPPPPPAIPAPATTPGVNPCEIVNTLFSDTNKFKDACTLKYGPKAPTSWKCIPTGNTSNEGAATDSEGSDAKSRHKRDLAPSSGSNQGSICVPPRRRKLYVTPLTKWAEETTKGSKSQESGKAEGTSESSGSEASSPGGTSSQGEKSPQGLSTPASTSSPSNSRDDDLLKAFVESAAVETFFLWHKYKMDKQKELDEKKKQQRESGLVGALDGNSGNVDDEDKDPQKKLEKGDIPEEFKRQMFYTLGDYRDILVRGGNTSDSGNTNGSNNNNIVIEASGDKQDEMKKIQKAIDEHINSLKQAASVPNPQRPGQQQQNSSLTRETLWKEHAPSIWEGMICALTYKENDEKKIVKDNEVYEKFFGTTPGTTSGKYKEKYEYNTVKLDENSDTEAKDTKATAPSDNTPTFLSHFVLRPPYFRYLEEWGETFCKERKKKLAQIKVDCKVDSADYKCSGYGEECKIEDISNIGVFADLKCPGCGRECRKYKKWIERKKIEFGEQKSAYVKQKTKCKEESGGGGNGVCGTVKTCDTAAQFLERLGPCKNNDNGEGKIEFNEQSETFKHTKHCDPCSSFKIDCRNGKCKSGDTKGKCDGITTIDAKEIAKMISSTPDVVMRVSDNDTNTFEGDDLKVCEGKGIFKGIRKEEWKCRNECGLDVCGLKKGDNNGKLDDKQIILIRALIKRWLEYFLEDYNKIKHKISDCINNGEGNICKRDCQNKCNCVGEWIKLKKEEWEKIKKHYLEKNKEGDNDMKSSVRNFLEKFEHRPEFNKAIKPCKGLTQFESFCGLNGDKPSQNGHQDAIDCMIKKLEDKITSCLSSTSGEQTETECQEHTPLPDDEDLLLEETENPVGKQQPSFCPKVEEKKETVDEGKCGEDTSEPKKTEDEESKKKKDESTPDSPEPPPPATPEAPKEEKKVEPQPQPQPTTPQIVDKTPALVTSTLAWSVGIGFAAFTYFFLKKKTKSTIDLLRVINIPKSDYDIPTKLSPNRYIPYTSGKYRGKRYIYLEGDSGTDSGYTDHYSDITSSSESEYEEMDINDIYAPRAPKYKTLIEVVLEPSGNNTTASGNNTTASGNNTTASGNNTTASGKNTPSDTQNDIQSDGIPSSKITDNEWNTLKDEFISQYIQSEQPKDVPNDYSSGDIPFNTQHNTLYFDKPDEKPFITSIHDRNLYTGEEYNYDMSTNSGNNDLYNGKNNLYSGQNNVYSGIDPTSDNRGLTSGKHDSYSGIDLINDTLSGNQHIDIYDEVLKRKENELFGTNHVKHTTINRFAKPARDDPLHNQLELFHTWLDRHRNMCEKWNNKEELLDKLKEEWENETHSGNTHPSDSNKTLNTDVSIQIDMDNPKPINQFTNMDINVDTPTMDNMEDDIYYDVNDHDTSTVDSNTMDVPSKVQIEMDVNTKLVKEKYPIADVWDI</sequence>
<dbReference type="InterPro" id="IPR011049">
    <property type="entry name" value="Serralysin-like_metalloprot_C"/>
</dbReference>
<feature type="region of interest" description="Disordered" evidence="1">
    <location>
        <begin position="1430"/>
        <end position="1470"/>
    </location>
</feature>
<dbReference type="InterPro" id="IPR054595">
    <property type="entry name" value="DBL_C"/>
</dbReference>
<comment type="caution">
    <text evidence="9">The sequence shown here is derived from an EMBL/GenBank/DDBJ whole genome shotgun (WGS) entry which is preliminary data.</text>
</comment>
<reference evidence="9 10" key="1">
    <citation type="submission" date="2017-11" db="EMBL/GenBank/DDBJ databases">
        <title>Plasmodium falciparum NF54 genome assembly.</title>
        <authorList>
            <person name="Bryant J.M."/>
            <person name="Baumgarten S."/>
            <person name="Scheidig-Benatar C."/>
            <person name="Scherf A."/>
        </authorList>
    </citation>
    <scope>NUCLEOTIDE SEQUENCE [LARGE SCALE GENOMIC DNA]</scope>
    <source>
        <strain evidence="9">NF54</strain>
    </source>
</reference>
<feature type="compositionally biased region" description="Low complexity" evidence="1">
    <location>
        <begin position="2290"/>
        <end position="2319"/>
    </location>
</feature>
<feature type="compositionally biased region" description="Polar residues" evidence="1">
    <location>
        <begin position="2320"/>
        <end position="2341"/>
    </location>
</feature>
<dbReference type="Pfam" id="PF15447">
    <property type="entry name" value="NTS"/>
    <property type="match status" value="1"/>
</dbReference>
<evidence type="ECO:0000259" key="4">
    <source>
        <dbReference type="Pfam" id="PF15445"/>
    </source>
</evidence>
<feature type="region of interest" description="Disordered" evidence="1">
    <location>
        <begin position="800"/>
        <end position="880"/>
    </location>
</feature>
<feature type="domain" description="Duffy-antigen binding" evidence="3">
    <location>
        <begin position="903"/>
        <end position="1084"/>
    </location>
</feature>
<protein>
    <submittedName>
        <fullName evidence="9">Erythrocyte membrane protein 1</fullName>
    </submittedName>
</protein>
<dbReference type="FunFam" id="1.10.1900.40:FF:000005">
    <property type="entry name" value="Erythrocyte membrane protein 1, PfEMP1"/>
    <property type="match status" value="1"/>
</dbReference>
<feature type="domain" description="Duffy-binding-like" evidence="7">
    <location>
        <begin position="1658"/>
        <end position="1799"/>
    </location>
</feature>
<evidence type="ECO:0000259" key="2">
    <source>
        <dbReference type="Pfam" id="PF03011"/>
    </source>
</evidence>